<dbReference type="AlphaFoldDB" id="H3BCI2"/>
<organism evidence="3 4">
    <name type="scientific">Latimeria chalumnae</name>
    <name type="common">Coelacanth</name>
    <dbReference type="NCBI Taxonomy" id="7897"/>
    <lineage>
        <taxon>Eukaryota</taxon>
        <taxon>Metazoa</taxon>
        <taxon>Chordata</taxon>
        <taxon>Craniata</taxon>
        <taxon>Vertebrata</taxon>
        <taxon>Euteleostomi</taxon>
        <taxon>Coelacanthiformes</taxon>
        <taxon>Coelacanthidae</taxon>
        <taxon>Latimeria</taxon>
    </lineage>
</organism>
<reference evidence="3" key="2">
    <citation type="submission" date="2025-08" db="UniProtKB">
        <authorList>
            <consortium name="Ensembl"/>
        </authorList>
    </citation>
    <scope>IDENTIFICATION</scope>
</reference>
<dbReference type="OrthoDB" id="10064411at2759"/>
<feature type="region of interest" description="Disordered" evidence="1">
    <location>
        <begin position="73"/>
        <end position="125"/>
    </location>
</feature>
<dbReference type="PANTHER" id="PTHR21193">
    <property type="entry name" value="OXIDOREDUCTASE-LIKE DOMAIN-CONTAINING PROTEIN 1"/>
    <property type="match status" value="1"/>
</dbReference>
<dbReference type="Proteomes" id="UP000008672">
    <property type="component" value="Unassembled WGS sequence"/>
</dbReference>
<dbReference type="GO" id="GO:0005739">
    <property type="term" value="C:mitochondrion"/>
    <property type="evidence" value="ECO:0007669"/>
    <property type="project" value="TreeGrafter"/>
</dbReference>
<accession>H3BCI2</accession>
<dbReference type="PANTHER" id="PTHR21193:SF3">
    <property type="entry name" value="OXIDOREDUCTASE-LIKE DOMAIN-CONTAINING PROTEIN 1"/>
    <property type="match status" value="1"/>
</dbReference>
<dbReference type="Ensembl" id="ENSLACT00000019741.1">
    <property type="protein sequence ID" value="ENSLACP00000019603.1"/>
    <property type="gene ID" value="ENSLACG00000017238.1"/>
</dbReference>
<evidence type="ECO:0000313" key="4">
    <source>
        <dbReference type="Proteomes" id="UP000008672"/>
    </source>
</evidence>
<dbReference type="Pfam" id="PF09791">
    <property type="entry name" value="Oxidored-like"/>
    <property type="match status" value="1"/>
</dbReference>
<reference evidence="4" key="1">
    <citation type="submission" date="2011-08" db="EMBL/GenBank/DDBJ databases">
        <title>The draft genome of Latimeria chalumnae.</title>
        <authorList>
            <person name="Di Palma F."/>
            <person name="Alfoldi J."/>
            <person name="Johnson J."/>
            <person name="Berlin A."/>
            <person name="Gnerre S."/>
            <person name="Jaffe D."/>
            <person name="MacCallum I."/>
            <person name="Young S."/>
            <person name="Walker B.J."/>
            <person name="Lander E."/>
            <person name="Lindblad-Toh K."/>
        </authorList>
    </citation>
    <scope>NUCLEOTIDE SEQUENCE [LARGE SCALE GENOMIC DNA]</scope>
    <source>
        <strain evidence="4">Wild caught</strain>
    </source>
</reference>
<dbReference type="OMA" id="CCKISHR"/>
<sequence>MTTAVQFARCCKISHRISASSVVDILKYSRGCMKNCLWTHQLPQLSTLPSRIALHEGHPQGRQQARRLSTTLGRPNVESDGNRSAEALQAATGNGPGSEERLNALQPESSATELHQGATPGPPPPPPTHCCMSGCNNCVWVQHAEELLKYYQDGEEKALAAVEEHVQDENLKAFLKMEIRLMKTT</sequence>
<dbReference type="InterPro" id="IPR039251">
    <property type="entry name" value="OXLD1"/>
</dbReference>
<reference evidence="3" key="3">
    <citation type="submission" date="2025-09" db="UniProtKB">
        <authorList>
            <consortium name="Ensembl"/>
        </authorList>
    </citation>
    <scope>IDENTIFICATION</scope>
</reference>
<dbReference type="STRING" id="7897.ENSLACP00000019603"/>
<protein>
    <submittedName>
        <fullName evidence="3">Oxidoreductase like domain containing 1</fullName>
    </submittedName>
</protein>
<keyword evidence="4" id="KW-1185">Reference proteome</keyword>
<evidence type="ECO:0000259" key="2">
    <source>
        <dbReference type="Pfam" id="PF09791"/>
    </source>
</evidence>
<dbReference type="eggNOG" id="ENOG502S8QT">
    <property type="taxonomic scope" value="Eukaryota"/>
</dbReference>
<dbReference type="GeneTree" id="ENSGT00390000003596"/>
<dbReference type="EMBL" id="AFYH01011374">
    <property type="status" value="NOT_ANNOTATED_CDS"/>
    <property type="molecule type" value="Genomic_DNA"/>
</dbReference>
<evidence type="ECO:0000256" key="1">
    <source>
        <dbReference type="SAM" id="MobiDB-lite"/>
    </source>
</evidence>
<feature type="domain" description="Oxidoreductase-like" evidence="2">
    <location>
        <begin position="121"/>
        <end position="154"/>
    </location>
</feature>
<proteinExistence type="predicted"/>
<name>H3BCI2_LATCH</name>
<dbReference type="KEGG" id="lcm:102347847"/>
<dbReference type="HOGENOM" id="CLU_144239_0_0_1"/>
<evidence type="ECO:0000313" key="3">
    <source>
        <dbReference type="Ensembl" id="ENSLACP00000019603.1"/>
    </source>
</evidence>
<dbReference type="InterPro" id="IPR019180">
    <property type="entry name" value="Oxidoreductase-like_N"/>
</dbReference>
<gene>
    <name evidence="3" type="primary">OXLD1</name>
</gene>
<dbReference type="InParanoid" id="H3BCI2"/>